<comment type="caution">
    <text evidence="2">The sequence shown here is derived from an EMBL/GenBank/DDBJ whole genome shotgun (WGS) entry which is preliminary data.</text>
</comment>
<proteinExistence type="predicted"/>
<organism evidence="2 3">
    <name type="scientific">Polarella glacialis</name>
    <name type="common">Dinoflagellate</name>
    <dbReference type="NCBI Taxonomy" id="89957"/>
    <lineage>
        <taxon>Eukaryota</taxon>
        <taxon>Sar</taxon>
        <taxon>Alveolata</taxon>
        <taxon>Dinophyceae</taxon>
        <taxon>Suessiales</taxon>
        <taxon>Suessiaceae</taxon>
        <taxon>Polarella</taxon>
    </lineage>
</organism>
<gene>
    <name evidence="2" type="ORF">PGLA1383_LOCUS28461</name>
</gene>
<keyword evidence="1" id="KW-0812">Transmembrane</keyword>
<name>A0A813FAQ5_POLGL</name>
<dbReference type="AlphaFoldDB" id="A0A813FAQ5"/>
<evidence type="ECO:0000256" key="1">
    <source>
        <dbReference type="SAM" id="Phobius"/>
    </source>
</evidence>
<evidence type="ECO:0000313" key="2">
    <source>
        <dbReference type="EMBL" id="CAE8610651.1"/>
    </source>
</evidence>
<dbReference type="EMBL" id="CAJNNV010024811">
    <property type="protein sequence ID" value="CAE8610651.1"/>
    <property type="molecule type" value="Genomic_DNA"/>
</dbReference>
<dbReference type="GO" id="GO:0008324">
    <property type="term" value="F:monoatomic cation transmembrane transporter activity"/>
    <property type="evidence" value="ECO:0007669"/>
    <property type="project" value="InterPro"/>
</dbReference>
<dbReference type="Proteomes" id="UP000654075">
    <property type="component" value="Unassembled WGS sequence"/>
</dbReference>
<keyword evidence="1" id="KW-1133">Transmembrane helix</keyword>
<reference evidence="2" key="1">
    <citation type="submission" date="2021-02" db="EMBL/GenBank/DDBJ databases">
        <authorList>
            <person name="Dougan E. K."/>
            <person name="Rhodes N."/>
            <person name="Thang M."/>
            <person name="Chan C."/>
        </authorList>
    </citation>
    <scope>NUCLEOTIDE SEQUENCE</scope>
</reference>
<dbReference type="Gene3D" id="1.10.357.20">
    <property type="entry name" value="SLC41 divalent cation transporters, integral membrane domain"/>
    <property type="match status" value="1"/>
</dbReference>
<keyword evidence="3" id="KW-1185">Reference proteome</keyword>
<evidence type="ECO:0000313" key="3">
    <source>
        <dbReference type="Proteomes" id="UP000654075"/>
    </source>
</evidence>
<dbReference type="PANTHER" id="PTHR41394">
    <property type="entry name" value="MAGNESIUM TRANSPORTER MGTE"/>
    <property type="match status" value="1"/>
</dbReference>
<keyword evidence="1" id="KW-0472">Membrane</keyword>
<accession>A0A813FAQ5</accession>
<dbReference type="OrthoDB" id="48232at2759"/>
<protein>
    <submittedName>
        <fullName evidence="2">Uncharacterized protein</fullName>
    </submittedName>
</protein>
<dbReference type="SUPFAM" id="SSF161093">
    <property type="entry name" value="MgtE membrane domain-like"/>
    <property type="match status" value="1"/>
</dbReference>
<dbReference type="InterPro" id="IPR036739">
    <property type="entry name" value="SLC41_membr_dom_sf"/>
</dbReference>
<dbReference type="PANTHER" id="PTHR41394:SF5">
    <property type="entry name" value="SLC41A_MGTE INTEGRAL MEMBRANE DOMAIN-CONTAINING PROTEIN"/>
    <property type="match status" value="1"/>
</dbReference>
<feature type="transmembrane region" description="Helical" evidence="1">
    <location>
        <begin position="20"/>
        <end position="39"/>
    </location>
</feature>
<sequence length="114" mass="12285">MKHRSLVGKVYLQRVVGAERLPWLVGLLLLESVSAYSLGRFQLMIDNHMTLALFCPMIVGTAGNAGNQPGVIFTRAVTTGEFDVGERRSAAAVSAARAHLGHDCRDDPVHRSAG</sequence>